<dbReference type="EC" id="2.7.2.3" evidence="1"/>
<reference evidence="6" key="1">
    <citation type="journal article" date="2014" name="Front. Microbiol.">
        <title>High frequency of phylogenetically diverse reductive dehalogenase-homologous genes in deep subseafloor sedimentary metagenomes.</title>
        <authorList>
            <person name="Kawai M."/>
            <person name="Futagami T."/>
            <person name="Toyoda A."/>
            <person name="Takaki Y."/>
            <person name="Nishi S."/>
            <person name="Hori S."/>
            <person name="Arai W."/>
            <person name="Tsubouchi T."/>
            <person name="Morono Y."/>
            <person name="Uchiyama I."/>
            <person name="Ito T."/>
            <person name="Fujiyama A."/>
            <person name="Inagaki F."/>
            <person name="Takami H."/>
        </authorList>
    </citation>
    <scope>NUCLEOTIDE SEQUENCE</scope>
    <source>
        <strain evidence="6">Expedition CK06-06</strain>
    </source>
</reference>
<keyword evidence="5" id="KW-0067">ATP-binding</keyword>
<proteinExistence type="predicted"/>
<dbReference type="Gene3D" id="3.40.50.1260">
    <property type="entry name" value="Phosphoglycerate kinase, N-terminal domain"/>
    <property type="match status" value="1"/>
</dbReference>
<comment type="caution">
    <text evidence="6">The sequence shown here is derived from an EMBL/GenBank/DDBJ whole genome shotgun (WGS) entry which is preliminary data.</text>
</comment>
<feature type="non-terminal residue" evidence="6">
    <location>
        <position position="1"/>
    </location>
</feature>
<dbReference type="AlphaFoldDB" id="X0TRE4"/>
<dbReference type="GO" id="GO:0005524">
    <property type="term" value="F:ATP binding"/>
    <property type="evidence" value="ECO:0007669"/>
    <property type="project" value="UniProtKB-KW"/>
</dbReference>
<evidence type="ECO:0000256" key="1">
    <source>
        <dbReference type="ARBA" id="ARBA00013061"/>
    </source>
</evidence>
<feature type="non-terminal residue" evidence="6">
    <location>
        <position position="38"/>
    </location>
</feature>
<dbReference type="GO" id="GO:0004618">
    <property type="term" value="F:phosphoglycerate kinase activity"/>
    <property type="evidence" value="ECO:0007669"/>
    <property type="project" value="UniProtKB-EC"/>
</dbReference>
<keyword evidence="2" id="KW-0808">Transferase</keyword>
<accession>X0TRE4</accession>
<gene>
    <name evidence="6" type="ORF">S01H1_24528</name>
</gene>
<dbReference type="EMBL" id="BARS01014670">
    <property type="protein sequence ID" value="GAF95794.1"/>
    <property type="molecule type" value="Genomic_DNA"/>
</dbReference>
<keyword evidence="3" id="KW-0547">Nucleotide-binding</keyword>
<evidence type="ECO:0000256" key="5">
    <source>
        <dbReference type="ARBA" id="ARBA00022840"/>
    </source>
</evidence>
<protein>
    <recommendedName>
        <fullName evidence="1">phosphoglycerate kinase</fullName>
        <ecNumber evidence="1">2.7.2.3</ecNumber>
    </recommendedName>
</protein>
<dbReference type="InterPro" id="IPR036043">
    <property type="entry name" value="Phosphoglycerate_kinase_sf"/>
</dbReference>
<keyword evidence="4" id="KW-0418">Kinase</keyword>
<organism evidence="6">
    <name type="scientific">marine sediment metagenome</name>
    <dbReference type="NCBI Taxonomy" id="412755"/>
    <lineage>
        <taxon>unclassified sequences</taxon>
        <taxon>metagenomes</taxon>
        <taxon>ecological metagenomes</taxon>
    </lineage>
</organism>
<name>X0TRE4_9ZZZZ</name>
<dbReference type="SUPFAM" id="SSF53748">
    <property type="entry name" value="Phosphoglycerate kinase"/>
    <property type="match status" value="1"/>
</dbReference>
<dbReference type="InterPro" id="IPR015824">
    <property type="entry name" value="Phosphoglycerate_kinase_N"/>
</dbReference>
<sequence>VLVRVDFNVPLDEETRAITDDSRIQATLPTIKYLIERG</sequence>
<evidence type="ECO:0000256" key="2">
    <source>
        <dbReference type="ARBA" id="ARBA00022679"/>
    </source>
</evidence>
<dbReference type="GO" id="GO:0006096">
    <property type="term" value="P:glycolytic process"/>
    <property type="evidence" value="ECO:0007669"/>
    <property type="project" value="InterPro"/>
</dbReference>
<dbReference type="InterPro" id="IPR001576">
    <property type="entry name" value="Phosphoglycerate_kinase"/>
</dbReference>
<dbReference type="Pfam" id="PF00162">
    <property type="entry name" value="PGK"/>
    <property type="match status" value="1"/>
</dbReference>
<evidence type="ECO:0000256" key="3">
    <source>
        <dbReference type="ARBA" id="ARBA00022741"/>
    </source>
</evidence>
<evidence type="ECO:0000256" key="4">
    <source>
        <dbReference type="ARBA" id="ARBA00022777"/>
    </source>
</evidence>
<evidence type="ECO:0000313" key="6">
    <source>
        <dbReference type="EMBL" id="GAF95794.1"/>
    </source>
</evidence>